<organism evidence="3 4">
    <name type="scientific">Haloarcula saliterrae</name>
    <dbReference type="NCBI Taxonomy" id="2950534"/>
    <lineage>
        <taxon>Archaea</taxon>
        <taxon>Methanobacteriati</taxon>
        <taxon>Methanobacteriota</taxon>
        <taxon>Stenosarchaea group</taxon>
        <taxon>Halobacteria</taxon>
        <taxon>Halobacteriales</taxon>
        <taxon>Haloarculaceae</taxon>
        <taxon>Haloarcula</taxon>
    </lineage>
</organism>
<dbReference type="SUPFAM" id="SSF100950">
    <property type="entry name" value="NagB/RpiA/CoA transferase-like"/>
    <property type="match status" value="1"/>
</dbReference>
<evidence type="ECO:0000259" key="2">
    <source>
        <dbReference type="Pfam" id="PF02589"/>
    </source>
</evidence>
<dbReference type="InterPro" id="IPR024185">
    <property type="entry name" value="FTHF_cligase-like_sf"/>
</dbReference>
<dbReference type="Gene3D" id="3.40.50.10420">
    <property type="entry name" value="NagB/RpiA/CoA transferase-like"/>
    <property type="match status" value="1"/>
</dbReference>
<name>A0ABU2FD82_9EURY</name>
<sequence>MASNKDGYAETVDYDKSLDEHPTDDELDAAVENLEASGFDVVVVDDAAAALAELESQIPAGAGVMDGHSTTLEEIGFMDHLMEGDHDWDNRHAEVYGIDDDAERQRARREAQASDYFVGSVNAIAGTGELVAADASGSRVGAYPFAAENLLLVAGTNKIVDDLDAALDRLENVAYPLEDARAQEAYGQGSMIGKQLIYRQEAEEGRTTLVLVRESLGY</sequence>
<dbReference type="EMBL" id="JAMQON010000003">
    <property type="protein sequence ID" value="MDS0260167.1"/>
    <property type="molecule type" value="Genomic_DNA"/>
</dbReference>
<proteinExistence type="predicted"/>
<feature type="domain" description="LUD" evidence="2">
    <location>
        <begin position="29"/>
        <end position="181"/>
    </location>
</feature>
<feature type="region of interest" description="Disordered" evidence="1">
    <location>
        <begin position="1"/>
        <end position="22"/>
    </location>
</feature>
<comment type="caution">
    <text evidence="3">The sequence shown here is derived from an EMBL/GenBank/DDBJ whole genome shotgun (WGS) entry which is preliminary data.</text>
</comment>
<dbReference type="InterPro" id="IPR003741">
    <property type="entry name" value="LUD_dom"/>
</dbReference>
<dbReference type="Pfam" id="PF02589">
    <property type="entry name" value="LUD_dom"/>
    <property type="match status" value="1"/>
</dbReference>
<evidence type="ECO:0000313" key="3">
    <source>
        <dbReference type="EMBL" id="MDS0260167.1"/>
    </source>
</evidence>
<gene>
    <name evidence="3" type="ORF">NDI56_12250</name>
</gene>
<evidence type="ECO:0000256" key="1">
    <source>
        <dbReference type="SAM" id="MobiDB-lite"/>
    </source>
</evidence>
<dbReference type="RefSeq" id="WP_310919834.1">
    <property type="nucleotide sequence ID" value="NZ_JAMQON010000003.1"/>
</dbReference>
<accession>A0ABU2FD82</accession>
<dbReference type="PANTHER" id="PTHR36179:SF2">
    <property type="entry name" value="LUD DOMAIN-CONTAINING PROTEIN"/>
    <property type="match status" value="1"/>
</dbReference>
<dbReference type="PANTHER" id="PTHR36179">
    <property type="entry name" value="LUD_DOM DOMAIN-CONTAINING PROTEIN"/>
    <property type="match status" value="1"/>
</dbReference>
<protein>
    <submittedName>
        <fullName evidence="3">Lactate utilization protein</fullName>
    </submittedName>
</protein>
<keyword evidence="4" id="KW-1185">Reference proteome</keyword>
<reference evidence="3 4" key="1">
    <citation type="submission" date="2022-06" db="EMBL/GenBank/DDBJ databases">
        <title>Haloarcula sp. a new haloarchaeum isolate from saline soil.</title>
        <authorList>
            <person name="Strakova D."/>
            <person name="Galisteo C."/>
            <person name="Sanchez-Porro C."/>
            <person name="Ventosa A."/>
        </authorList>
    </citation>
    <scope>NUCLEOTIDE SEQUENCE [LARGE SCALE GENOMIC DNA]</scope>
    <source>
        <strain evidence="3 4">S1CR25-12</strain>
    </source>
</reference>
<dbReference type="InterPro" id="IPR037171">
    <property type="entry name" value="NagB/RpiA_transferase-like"/>
</dbReference>
<dbReference type="Proteomes" id="UP001259659">
    <property type="component" value="Unassembled WGS sequence"/>
</dbReference>
<evidence type="ECO:0000313" key="4">
    <source>
        <dbReference type="Proteomes" id="UP001259659"/>
    </source>
</evidence>